<protein>
    <submittedName>
        <fullName evidence="3">DUF5723 family protein</fullName>
    </submittedName>
</protein>
<reference evidence="3 4" key="1">
    <citation type="submission" date="2024-04" db="EMBL/GenBank/DDBJ databases">
        <title>Novel genus in family Flammeovirgaceae.</title>
        <authorList>
            <person name="Nguyen T.H."/>
            <person name="Vuong T.Q."/>
            <person name="Le H."/>
            <person name="Kim S.-G."/>
        </authorList>
    </citation>
    <scope>NUCLEOTIDE SEQUENCE [LARGE SCALE GENOMIC DNA]</scope>
    <source>
        <strain evidence="3 4">JCM 23209</strain>
    </source>
</reference>
<comment type="caution">
    <text evidence="3">The sequence shown here is derived from an EMBL/GenBank/DDBJ whole genome shotgun (WGS) entry which is preliminary data.</text>
</comment>
<evidence type="ECO:0000313" key="3">
    <source>
        <dbReference type="EMBL" id="MEN7546629.1"/>
    </source>
</evidence>
<evidence type="ECO:0000313" key="4">
    <source>
        <dbReference type="Proteomes" id="UP001403385"/>
    </source>
</evidence>
<name>A0AAW9RP99_9BACT</name>
<keyword evidence="1" id="KW-0732">Signal</keyword>
<feature type="domain" description="DUF5723" evidence="2">
    <location>
        <begin position="45"/>
        <end position="430"/>
    </location>
</feature>
<dbReference type="EMBL" id="JBDKWZ010000001">
    <property type="protein sequence ID" value="MEN7546629.1"/>
    <property type="molecule type" value="Genomic_DNA"/>
</dbReference>
<sequence length="473" mass="52255">MTISTRKQLALYVLLLQMFGISALAQTEKTLFHMHGIPQSTGYNPAKQLDHKVSLSLPGISSVYASIYQGGSYNKVVEKNRDNENIASIPGIIKAFKKNPQVTSSSSVDILGVYINTKKVNFNVFVRERVETFAKSPQAILEVIQKGNTHVDYLGKTISIEPKMGFIHWREFAVGGAYSLSEKLTLGANVKVLFGIGHIRTNLHSSIYTENTDNYPVTFTSGGIAQTSGIINLIDDDIDAEDYFANFGNPGFAIDLGATYQLTDKIQLEASILDIGRIQWKSNLQEFRLGDINGNDRTLTFDALNLATLVNEEQDSEAFEALADSLEKVYTFIQKKDDGEEPSSYSTGLPVRTHLAMSYELTKGFTTGAIFSAIYYKGVFQPGFGINIRKDISRWVGLAASYSIYPHSYTNMGLGVNFNLGPVQLYAVSDQMISGAFGYRDSRSLSARVGLNLVFGHKMAIEKRKERNSLNGN</sequence>
<gene>
    <name evidence="3" type="ORF">AAG747_01840</name>
</gene>
<feature type="signal peptide" evidence="1">
    <location>
        <begin position="1"/>
        <end position="25"/>
    </location>
</feature>
<keyword evidence="4" id="KW-1185">Reference proteome</keyword>
<dbReference type="Proteomes" id="UP001403385">
    <property type="component" value="Unassembled WGS sequence"/>
</dbReference>
<evidence type="ECO:0000256" key="1">
    <source>
        <dbReference type="SAM" id="SignalP"/>
    </source>
</evidence>
<organism evidence="3 4">
    <name type="scientific">Rapidithrix thailandica</name>
    <dbReference type="NCBI Taxonomy" id="413964"/>
    <lineage>
        <taxon>Bacteria</taxon>
        <taxon>Pseudomonadati</taxon>
        <taxon>Bacteroidota</taxon>
        <taxon>Cytophagia</taxon>
        <taxon>Cytophagales</taxon>
        <taxon>Flammeovirgaceae</taxon>
        <taxon>Rapidithrix</taxon>
    </lineage>
</organism>
<dbReference type="Pfam" id="PF18990">
    <property type="entry name" value="DUF5723"/>
    <property type="match status" value="1"/>
</dbReference>
<accession>A0AAW9RP99</accession>
<dbReference type="Gene3D" id="2.40.160.60">
    <property type="entry name" value="Outer membrane protein transport protein (OMPP1/FadL/TodX)"/>
    <property type="match status" value="1"/>
</dbReference>
<evidence type="ECO:0000259" key="2">
    <source>
        <dbReference type="Pfam" id="PF18990"/>
    </source>
</evidence>
<feature type="chain" id="PRO_5043936938" evidence="1">
    <location>
        <begin position="26"/>
        <end position="473"/>
    </location>
</feature>
<dbReference type="RefSeq" id="WP_346819413.1">
    <property type="nucleotide sequence ID" value="NZ_JBDKWZ010000001.1"/>
</dbReference>
<dbReference type="InterPro" id="IPR043781">
    <property type="entry name" value="DUF5723"/>
</dbReference>
<proteinExistence type="predicted"/>
<dbReference type="AlphaFoldDB" id="A0AAW9RP99"/>